<evidence type="ECO:0000259" key="9">
    <source>
        <dbReference type="PROSITE" id="PS50893"/>
    </source>
</evidence>
<evidence type="ECO:0000256" key="2">
    <source>
        <dbReference type="ARBA" id="ARBA00022448"/>
    </source>
</evidence>
<dbReference type="NCBIfam" id="TIGR01188">
    <property type="entry name" value="drrA"/>
    <property type="match status" value="1"/>
</dbReference>
<dbReference type="InterPro" id="IPR005894">
    <property type="entry name" value="DrrA"/>
</dbReference>
<dbReference type="PANTHER" id="PTHR43582">
    <property type="entry name" value="LINEARMYCIN RESISTANCE ATP-BINDING PROTEIN LNRL"/>
    <property type="match status" value="1"/>
</dbReference>
<dbReference type="InterPro" id="IPR027417">
    <property type="entry name" value="P-loop_NTPase"/>
</dbReference>
<accession>A0A0M0C0A9</accession>
<evidence type="ECO:0000313" key="10">
    <source>
        <dbReference type="EMBL" id="KON34080.1"/>
    </source>
</evidence>
<evidence type="ECO:0000256" key="5">
    <source>
        <dbReference type="ARBA" id="ARBA00022840"/>
    </source>
</evidence>
<proteinExistence type="inferred from homology"/>
<dbReference type="SUPFAM" id="SSF52540">
    <property type="entry name" value="P-loop containing nucleoside triphosphate hydrolases"/>
    <property type="match status" value="1"/>
</dbReference>
<keyword evidence="2" id="KW-0813">Transport</keyword>
<dbReference type="InterPro" id="IPR003593">
    <property type="entry name" value="AAA+_ATPase"/>
</dbReference>
<dbReference type="PROSITE" id="PS00211">
    <property type="entry name" value="ABC_TRANSPORTER_1"/>
    <property type="match status" value="1"/>
</dbReference>
<dbReference type="GO" id="GO:0005524">
    <property type="term" value="F:ATP binding"/>
    <property type="evidence" value="ECO:0007669"/>
    <property type="project" value="UniProtKB-KW"/>
</dbReference>
<dbReference type="GO" id="GO:0043215">
    <property type="term" value="P:daunorubicin transport"/>
    <property type="evidence" value="ECO:0007669"/>
    <property type="project" value="InterPro"/>
</dbReference>
<dbReference type="PATRIC" id="fig|1685124.3.peg.70"/>
<keyword evidence="3" id="KW-1003">Cell membrane</keyword>
<keyword evidence="7" id="KW-0472">Membrane</keyword>
<dbReference type="Gene3D" id="3.40.50.300">
    <property type="entry name" value="P-loop containing nucleotide triphosphate hydrolases"/>
    <property type="match status" value="1"/>
</dbReference>
<evidence type="ECO:0000256" key="1">
    <source>
        <dbReference type="ARBA" id="ARBA00004413"/>
    </source>
</evidence>
<evidence type="ECO:0000256" key="4">
    <source>
        <dbReference type="ARBA" id="ARBA00022741"/>
    </source>
</evidence>
<comment type="caution">
    <text evidence="10">The sequence shown here is derived from an EMBL/GenBank/DDBJ whole genome shotgun (WGS) entry which is preliminary data.</text>
</comment>
<comment type="similarity">
    <text evidence="8">Belongs to the ABC transporter superfamily. Drug exporter-1 (DrugE1) (TC 3.A.1.105) family.</text>
</comment>
<dbReference type="FunFam" id="3.40.50.300:FF:000589">
    <property type="entry name" value="ABC transporter, ATP-binding subunit"/>
    <property type="match status" value="1"/>
</dbReference>
<dbReference type="GO" id="GO:0016887">
    <property type="term" value="F:ATP hydrolysis activity"/>
    <property type="evidence" value="ECO:0007669"/>
    <property type="project" value="InterPro"/>
</dbReference>
<keyword evidence="4" id="KW-0547">Nucleotide-binding</keyword>
<comment type="subcellular location">
    <subcellularLocation>
        <location evidence="1">Cell membrane</location>
        <topology evidence="1">Peripheral membrane protein</topology>
        <orientation evidence="1">Cytoplasmic side</orientation>
    </subcellularLocation>
</comment>
<dbReference type="PROSITE" id="PS50893">
    <property type="entry name" value="ABC_TRANSPORTER_2"/>
    <property type="match status" value="1"/>
</dbReference>
<dbReference type="InterPro" id="IPR017871">
    <property type="entry name" value="ABC_transporter-like_CS"/>
</dbReference>
<dbReference type="GO" id="GO:1900753">
    <property type="term" value="P:doxorubicin transport"/>
    <property type="evidence" value="ECO:0007669"/>
    <property type="project" value="InterPro"/>
</dbReference>
<evidence type="ECO:0000256" key="6">
    <source>
        <dbReference type="ARBA" id="ARBA00022967"/>
    </source>
</evidence>
<keyword evidence="5" id="KW-0067">ATP-binding</keyword>
<sequence length="332" mass="36768">MPDMIEVKDLVLIYSNGTKAVDNISFNVKKGDFFGFLGPNGAGKSTTIKVLTTLLKKTSGSVYVAGYNLDKDPKEIRKLIGVQSQETSVDGDLTGRENLMLQGHFQQISGKILKDRVDELIKLVDLEKFADKRARNYSGGMKKRLDLASTLVHRPKLLFLDEPTTGLDPQSRSAIWEYLEKLNKEENTTIFLTTQYMEEADRLCRTLAIIDTGKIVASGSPSQLKQQLGVDSIKITLKDCARDKKQAVDLLQSLTGVSNIKESGDCLTAFAKNASQLIADIVRALDSLEIRLSGISFSSPTLDDVYLQKTGKRIRTEELVKAPSTTFGSRRR</sequence>
<feature type="domain" description="ABC transporter" evidence="9">
    <location>
        <begin position="5"/>
        <end position="237"/>
    </location>
</feature>
<dbReference type="PANTHER" id="PTHR43582:SF2">
    <property type="entry name" value="LINEARMYCIN RESISTANCE ATP-BINDING PROTEIN LNRL"/>
    <property type="match status" value="1"/>
</dbReference>
<evidence type="ECO:0000256" key="3">
    <source>
        <dbReference type="ARBA" id="ARBA00022475"/>
    </source>
</evidence>
<name>A0A0M0C0A9_9ARCH</name>
<protein>
    <recommendedName>
        <fullName evidence="9">ABC transporter domain-containing protein</fullName>
    </recommendedName>
</protein>
<organism evidence="10 11">
    <name type="scientific">miscellaneous Crenarchaeota group-1 archaeon SG8-32-1</name>
    <dbReference type="NCBI Taxonomy" id="1685124"/>
    <lineage>
        <taxon>Archaea</taxon>
        <taxon>Candidatus Bathyarchaeota</taxon>
        <taxon>MCG-1</taxon>
    </lineage>
</organism>
<gene>
    <name evidence="10" type="ORF">AC477_00775</name>
</gene>
<dbReference type="SMART" id="SM00382">
    <property type="entry name" value="AAA"/>
    <property type="match status" value="1"/>
</dbReference>
<evidence type="ECO:0000256" key="8">
    <source>
        <dbReference type="ARBA" id="ARBA00049985"/>
    </source>
</evidence>
<dbReference type="EMBL" id="LFWU01000014">
    <property type="protein sequence ID" value="KON34080.1"/>
    <property type="molecule type" value="Genomic_DNA"/>
</dbReference>
<dbReference type="InterPro" id="IPR003439">
    <property type="entry name" value="ABC_transporter-like_ATP-bd"/>
</dbReference>
<reference evidence="10 11" key="1">
    <citation type="submission" date="2015-06" db="EMBL/GenBank/DDBJ databases">
        <title>New insights into the roles of widespread benthic archaea in carbon and nitrogen cycling.</title>
        <authorList>
            <person name="Lazar C.S."/>
            <person name="Baker B.J."/>
            <person name="Seitz K.W."/>
            <person name="Hyde A.S."/>
            <person name="Dick G.J."/>
            <person name="Hinrichs K.-U."/>
            <person name="Teske A.P."/>
        </authorList>
    </citation>
    <scope>NUCLEOTIDE SEQUENCE [LARGE SCALE GENOMIC DNA]</scope>
    <source>
        <strain evidence="10">SG8-32-1</strain>
    </source>
</reference>
<evidence type="ECO:0000256" key="7">
    <source>
        <dbReference type="ARBA" id="ARBA00023136"/>
    </source>
</evidence>
<dbReference type="GO" id="GO:0005886">
    <property type="term" value="C:plasma membrane"/>
    <property type="evidence" value="ECO:0007669"/>
    <property type="project" value="UniProtKB-SubCell"/>
</dbReference>
<dbReference type="Pfam" id="PF00005">
    <property type="entry name" value="ABC_tran"/>
    <property type="match status" value="1"/>
</dbReference>
<dbReference type="Proteomes" id="UP000037237">
    <property type="component" value="Unassembled WGS sequence"/>
</dbReference>
<evidence type="ECO:0000313" key="11">
    <source>
        <dbReference type="Proteomes" id="UP000037237"/>
    </source>
</evidence>
<keyword evidence="6" id="KW-1278">Translocase</keyword>
<dbReference type="AlphaFoldDB" id="A0A0M0C0A9"/>